<evidence type="ECO:0000313" key="11">
    <source>
        <dbReference type="EMBL" id="GGL46679.1"/>
    </source>
</evidence>
<reference evidence="11" key="2">
    <citation type="submission" date="2020-09" db="EMBL/GenBank/DDBJ databases">
        <authorList>
            <person name="Sun Q."/>
            <person name="Zhou Y."/>
        </authorList>
    </citation>
    <scope>NUCLEOTIDE SEQUENCE</scope>
    <source>
        <strain evidence="11">CGMCC 4.7306</strain>
    </source>
</reference>
<feature type="domain" description="L,D-TPase catalytic" evidence="10">
    <location>
        <begin position="275"/>
        <end position="400"/>
    </location>
</feature>
<dbReference type="EMBL" id="BMMZ01000001">
    <property type="protein sequence ID" value="GGL46679.1"/>
    <property type="molecule type" value="Genomic_DNA"/>
</dbReference>
<feature type="compositionally biased region" description="Gly residues" evidence="8">
    <location>
        <begin position="48"/>
        <end position="57"/>
    </location>
</feature>
<dbReference type="GO" id="GO:0005576">
    <property type="term" value="C:extracellular region"/>
    <property type="evidence" value="ECO:0007669"/>
    <property type="project" value="TreeGrafter"/>
</dbReference>
<evidence type="ECO:0000256" key="6">
    <source>
        <dbReference type="ARBA" id="ARBA00023316"/>
    </source>
</evidence>
<dbReference type="Pfam" id="PF17964">
    <property type="entry name" value="Big_10"/>
    <property type="match status" value="1"/>
</dbReference>
<dbReference type="AlphaFoldDB" id="A0A917S1D8"/>
<feature type="chain" id="PRO_5038930741" evidence="9">
    <location>
        <begin position="27"/>
        <end position="428"/>
    </location>
</feature>
<dbReference type="SUPFAM" id="SSF141523">
    <property type="entry name" value="L,D-transpeptidase catalytic domain-like"/>
    <property type="match status" value="1"/>
</dbReference>
<dbReference type="GO" id="GO:0016746">
    <property type="term" value="F:acyltransferase activity"/>
    <property type="evidence" value="ECO:0007669"/>
    <property type="project" value="UniProtKB-KW"/>
</dbReference>
<reference evidence="11" key="1">
    <citation type="journal article" date="2014" name="Int. J. Syst. Evol. Microbiol.">
        <title>Complete genome sequence of Corynebacterium casei LMG S-19264T (=DSM 44701T), isolated from a smear-ripened cheese.</title>
        <authorList>
            <consortium name="US DOE Joint Genome Institute (JGI-PGF)"/>
            <person name="Walter F."/>
            <person name="Albersmeier A."/>
            <person name="Kalinowski J."/>
            <person name="Ruckert C."/>
        </authorList>
    </citation>
    <scope>NUCLEOTIDE SEQUENCE</scope>
    <source>
        <strain evidence="11">CGMCC 4.7306</strain>
    </source>
</reference>
<accession>A0A917S1D8</accession>
<dbReference type="Gene3D" id="2.60.40.3710">
    <property type="match status" value="1"/>
</dbReference>
<evidence type="ECO:0000256" key="7">
    <source>
        <dbReference type="PROSITE-ProRule" id="PRU01373"/>
    </source>
</evidence>
<keyword evidence="2" id="KW-0808">Transferase</keyword>
<dbReference type="InterPro" id="IPR005490">
    <property type="entry name" value="LD_TPept_cat_dom"/>
</dbReference>
<gene>
    <name evidence="11" type="primary">ldtB</name>
    <name evidence="11" type="ORF">GCM10011575_00640</name>
</gene>
<keyword evidence="6 7" id="KW-0961">Cell wall biogenesis/degradation</keyword>
<evidence type="ECO:0000256" key="1">
    <source>
        <dbReference type="ARBA" id="ARBA00004752"/>
    </source>
</evidence>
<evidence type="ECO:0000259" key="10">
    <source>
        <dbReference type="PROSITE" id="PS52029"/>
    </source>
</evidence>
<protein>
    <submittedName>
        <fullName evidence="11">L,D-transpeptidase 2</fullName>
    </submittedName>
</protein>
<keyword evidence="4 7" id="KW-0573">Peptidoglycan synthesis</keyword>
<keyword evidence="12" id="KW-1185">Reference proteome</keyword>
<comment type="caution">
    <text evidence="11">The sequence shown here is derived from an EMBL/GenBank/DDBJ whole genome shotgun (WGS) entry which is preliminary data.</text>
</comment>
<dbReference type="GO" id="GO:0018104">
    <property type="term" value="P:peptidoglycan-protein cross-linking"/>
    <property type="evidence" value="ECO:0007669"/>
    <property type="project" value="TreeGrafter"/>
</dbReference>
<dbReference type="CDD" id="cd16913">
    <property type="entry name" value="YkuD_like"/>
    <property type="match status" value="1"/>
</dbReference>
<dbReference type="InterPro" id="IPR041280">
    <property type="entry name" value="Big_10"/>
</dbReference>
<evidence type="ECO:0000313" key="12">
    <source>
        <dbReference type="Proteomes" id="UP000613840"/>
    </source>
</evidence>
<dbReference type="Gene3D" id="2.60.40.3780">
    <property type="match status" value="1"/>
</dbReference>
<comment type="pathway">
    <text evidence="1 7">Cell wall biogenesis; peptidoglycan biosynthesis.</text>
</comment>
<dbReference type="Gene3D" id="2.40.440.10">
    <property type="entry name" value="L,D-transpeptidase catalytic domain-like"/>
    <property type="match status" value="1"/>
</dbReference>
<keyword evidence="3 7" id="KW-0133">Cell shape</keyword>
<dbReference type="InterPro" id="IPR038063">
    <property type="entry name" value="Transpep_catalytic_dom"/>
</dbReference>
<keyword evidence="9" id="KW-0732">Signal</keyword>
<keyword evidence="5" id="KW-0012">Acyltransferase</keyword>
<sequence>MTPFGARHGRRTAVAIAALLTSAALAGCGQIAHGGSPLPGTHATSGTDAGGTDGSTGGSQPSPKSSPTPDPVTMAANVSDGATGVKVNKVIKVSSHKGTLSSVKVSGHYTDHGKSKSITIDGKLNSAKTGWTASDLLEPNGRYTVTMTGVSDHGAKSTTTSSFTSDELSLDQQIYPSFNGTLSGTVGVGTPVVLTFDRPVKDKATFEKHLHVSSSDHQKGSWHWYSDTEVHWRPANYWKPGTTVTATADLNSIPAGGGEYGQLSTSTSFTVGNSVITKVDLGSDVAKVYENGDLVRTIQVSGGKPGWETRSGTSLITQKAMNYRMTSQMIGLPKKGPQSYDLTVKYALRITNSGEFLHSAPWNAGYFGRENASHGCVGMSEADAGWLYENAPAGSPVVVSGTSRSLDALNGLTDWNVDFDTYAEGSAL</sequence>
<dbReference type="PANTHER" id="PTHR30582">
    <property type="entry name" value="L,D-TRANSPEPTIDASE"/>
    <property type="match status" value="1"/>
</dbReference>
<dbReference type="Proteomes" id="UP000613840">
    <property type="component" value="Unassembled WGS sequence"/>
</dbReference>
<dbReference type="PROSITE" id="PS51257">
    <property type="entry name" value="PROKAR_LIPOPROTEIN"/>
    <property type="match status" value="1"/>
</dbReference>
<feature type="region of interest" description="Disordered" evidence="8">
    <location>
        <begin position="37"/>
        <end position="77"/>
    </location>
</feature>
<dbReference type="RefSeq" id="WP_188893193.1">
    <property type="nucleotide sequence ID" value="NZ_BMMZ01000001.1"/>
</dbReference>
<dbReference type="InterPro" id="IPR050979">
    <property type="entry name" value="LD-transpeptidase"/>
</dbReference>
<dbReference type="GO" id="GO:0008360">
    <property type="term" value="P:regulation of cell shape"/>
    <property type="evidence" value="ECO:0007669"/>
    <property type="project" value="UniProtKB-UniRule"/>
</dbReference>
<proteinExistence type="predicted"/>
<name>A0A917S1D8_9ACTN</name>
<evidence type="ECO:0000256" key="2">
    <source>
        <dbReference type="ARBA" id="ARBA00022679"/>
    </source>
</evidence>
<feature type="active site" description="Nucleophile" evidence="7">
    <location>
        <position position="376"/>
    </location>
</feature>
<feature type="signal peptide" evidence="9">
    <location>
        <begin position="1"/>
        <end position="26"/>
    </location>
</feature>
<evidence type="ECO:0000256" key="9">
    <source>
        <dbReference type="SAM" id="SignalP"/>
    </source>
</evidence>
<evidence type="ECO:0000256" key="5">
    <source>
        <dbReference type="ARBA" id="ARBA00023315"/>
    </source>
</evidence>
<feature type="active site" description="Proton donor/acceptor" evidence="7">
    <location>
        <position position="358"/>
    </location>
</feature>
<evidence type="ECO:0000256" key="3">
    <source>
        <dbReference type="ARBA" id="ARBA00022960"/>
    </source>
</evidence>
<evidence type="ECO:0000256" key="8">
    <source>
        <dbReference type="SAM" id="MobiDB-lite"/>
    </source>
</evidence>
<dbReference type="PANTHER" id="PTHR30582:SF2">
    <property type="entry name" value="L,D-TRANSPEPTIDASE YCIB-RELATED"/>
    <property type="match status" value="1"/>
</dbReference>
<dbReference type="GO" id="GO:0071972">
    <property type="term" value="F:peptidoglycan L,D-transpeptidase activity"/>
    <property type="evidence" value="ECO:0007669"/>
    <property type="project" value="TreeGrafter"/>
</dbReference>
<dbReference type="CDD" id="cd13432">
    <property type="entry name" value="LDT_IgD_like_2"/>
    <property type="match status" value="1"/>
</dbReference>
<dbReference type="Pfam" id="PF03734">
    <property type="entry name" value="YkuD"/>
    <property type="match status" value="1"/>
</dbReference>
<dbReference type="PROSITE" id="PS52029">
    <property type="entry name" value="LD_TPASE"/>
    <property type="match status" value="1"/>
</dbReference>
<organism evidence="11 12">
    <name type="scientific">Microlunatus endophyticus</name>
    <dbReference type="NCBI Taxonomy" id="1716077"/>
    <lineage>
        <taxon>Bacteria</taxon>
        <taxon>Bacillati</taxon>
        <taxon>Actinomycetota</taxon>
        <taxon>Actinomycetes</taxon>
        <taxon>Propionibacteriales</taxon>
        <taxon>Propionibacteriaceae</taxon>
        <taxon>Microlunatus</taxon>
    </lineage>
</organism>
<evidence type="ECO:0000256" key="4">
    <source>
        <dbReference type="ARBA" id="ARBA00022984"/>
    </source>
</evidence>
<dbReference type="GO" id="GO:0071555">
    <property type="term" value="P:cell wall organization"/>
    <property type="evidence" value="ECO:0007669"/>
    <property type="project" value="UniProtKB-UniRule"/>
</dbReference>